<dbReference type="GO" id="GO:0032259">
    <property type="term" value="P:methylation"/>
    <property type="evidence" value="ECO:0007669"/>
    <property type="project" value="UniProtKB-KW"/>
</dbReference>
<dbReference type="InterPro" id="IPR013216">
    <property type="entry name" value="Methyltransf_11"/>
</dbReference>
<dbReference type="SUPFAM" id="SSF53335">
    <property type="entry name" value="S-adenosyl-L-methionine-dependent methyltransferases"/>
    <property type="match status" value="1"/>
</dbReference>
<name>A0A1M7PAZ4_9ACTN</name>
<dbReference type="CDD" id="cd02440">
    <property type="entry name" value="AdoMet_MTases"/>
    <property type="match status" value="1"/>
</dbReference>
<dbReference type="Proteomes" id="UP000184440">
    <property type="component" value="Unassembled WGS sequence"/>
</dbReference>
<feature type="domain" description="Methyltransferase type 11" evidence="1">
    <location>
        <begin position="42"/>
        <end position="135"/>
    </location>
</feature>
<evidence type="ECO:0000259" key="1">
    <source>
        <dbReference type="Pfam" id="PF08241"/>
    </source>
</evidence>
<accession>A0A1M7PAZ4</accession>
<sequence length="215" mass="23325">MTTTSHPIFARLYERYSAAVERSGYAEHRRDLLAGLHGRVIEVGAGNGLNFAHYPGTVTEVIAVEPEPRLRATAQKAASSASVPITVLDGSAEALPADDNTFDVAVASLVLCTVPDQATALSEIHRVLRPGGRLRFLEHVAARHGRRLLRIQRLTDATLGPRLMGGCHTSRDTATAIAAAGFRIEKMDRFRFPATGLATPYAPHIRGTALRERNR</sequence>
<evidence type="ECO:0000313" key="3">
    <source>
        <dbReference type="Proteomes" id="UP000184440"/>
    </source>
</evidence>
<dbReference type="Pfam" id="PF08241">
    <property type="entry name" value="Methyltransf_11"/>
    <property type="match status" value="1"/>
</dbReference>
<proteinExistence type="predicted"/>
<dbReference type="InterPro" id="IPR029063">
    <property type="entry name" value="SAM-dependent_MTases_sf"/>
</dbReference>
<dbReference type="Gene3D" id="3.40.50.150">
    <property type="entry name" value="Vaccinia Virus protein VP39"/>
    <property type="match status" value="1"/>
</dbReference>
<dbReference type="GO" id="GO:0008757">
    <property type="term" value="F:S-adenosylmethionine-dependent methyltransferase activity"/>
    <property type="evidence" value="ECO:0007669"/>
    <property type="project" value="InterPro"/>
</dbReference>
<protein>
    <submittedName>
        <fullName evidence="2">Methyltransferase domain-containing protein</fullName>
    </submittedName>
</protein>
<gene>
    <name evidence="2" type="ORF">SAMN05443668_103136</name>
</gene>
<keyword evidence="2" id="KW-0489">Methyltransferase</keyword>
<dbReference type="PANTHER" id="PTHR45036:SF1">
    <property type="entry name" value="METHYLTRANSFERASE LIKE 7A"/>
    <property type="match status" value="1"/>
</dbReference>
<dbReference type="STRING" id="134849.SAMN05443668_103136"/>
<keyword evidence="2" id="KW-0808">Transferase</keyword>
<reference evidence="2 3" key="1">
    <citation type="submission" date="2016-11" db="EMBL/GenBank/DDBJ databases">
        <authorList>
            <person name="Jaros S."/>
            <person name="Januszkiewicz K."/>
            <person name="Wedrychowicz H."/>
        </authorList>
    </citation>
    <scope>NUCLEOTIDE SEQUENCE [LARGE SCALE GENOMIC DNA]</scope>
    <source>
        <strain evidence="2 3">DSM 46144</strain>
    </source>
</reference>
<dbReference type="AlphaFoldDB" id="A0A1M7PAZ4"/>
<dbReference type="RefSeq" id="WP_073255649.1">
    <property type="nucleotide sequence ID" value="NZ_FRCS01000003.1"/>
</dbReference>
<organism evidence="2 3">
    <name type="scientific">Cryptosporangium aurantiacum</name>
    <dbReference type="NCBI Taxonomy" id="134849"/>
    <lineage>
        <taxon>Bacteria</taxon>
        <taxon>Bacillati</taxon>
        <taxon>Actinomycetota</taxon>
        <taxon>Actinomycetes</taxon>
        <taxon>Cryptosporangiales</taxon>
        <taxon>Cryptosporangiaceae</taxon>
        <taxon>Cryptosporangium</taxon>
    </lineage>
</organism>
<evidence type="ECO:0000313" key="2">
    <source>
        <dbReference type="EMBL" id="SHN13944.1"/>
    </source>
</evidence>
<dbReference type="InterPro" id="IPR052356">
    <property type="entry name" value="Thiol_S-MT"/>
</dbReference>
<dbReference type="EMBL" id="FRCS01000003">
    <property type="protein sequence ID" value="SHN13944.1"/>
    <property type="molecule type" value="Genomic_DNA"/>
</dbReference>
<keyword evidence="3" id="KW-1185">Reference proteome</keyword>
<dbReference type="OrthoDB" id="65624at2"/>
<dbReference type="PANTHER" id="PTHR45036">
    <property type="entry name" value="METHYLTRANSFERASE LIKE 7B"/>
    <property type="match status" value="1"/>
</dbReference>